<proteinExistence type="predicted"/>
<sequence length="485" mass="49656">MMAAAESGAAAAFLAKPLRQQRRILARLNEAAAREAESAAELRALWAALPDGARRALLARPAGCGCGARAGAFGPRLTRACARCGGELHAPCLGVAPPPLHAHRAPEAAVGGKRARTDSAAAGAETHAARGDGRADGLDAAPAAWTAACRCAFAAARAISDADGAPPPAEPPAAREMCARVASLACAFGAAGLPDVRATEWSGGLSPAARARDALAAAPASAPPLVSLLKPAVCELLSAHCRAWLRCLAAAAPPTQGLEGLRRVVGAELIDHYQSALRAAAHARKACQAEDRTREHENRPGGDGDDDDGDDDEGSTDDLERRPAVAELDGPHADDVAEDEEGADGDTGGRNGSTADSLAAQALRARLARRAARLCALTAALSGAHYVEFSRHARASLERSTSLDAGRAQLSAWLAPAHVPHSDARSRVWLGAAAYLARDHIGEVIGAAMDARAGGWPERARLPLGLAEAAQALEAVGIGLRSLAE</sequence>
<feature type="compositionally biased region" description="Basic and acidic residues" evidence="1">
    <location>
        <begin position="318"/>
        <end position="335"/>
    </location>
</feature>
<protein>
    <submittedName>
        <fullName evidence="2">Uncharacterized protein</fullName>
    </submittedName>
</protein>
<organism evidence="2 3">
    <name type="scientific">Diacronema lutheri</name>
    <name type="common">Unicellular marine alga</name>
    <name type="synonym">Monochrysis lutheri</name>
    <dbReference type="NCBI Taxonomy" id="2081491"/>
    <lineage>
        <taxon>Eukaryota</taxon>
        <taxon>Haptista</taxon>
        <taxon>Haptophyta</taxon>
        <taxon>Pavlovophyceae</taxon>
        <taxon>Pavlovales</taxon>
        <taxon>Pavlovaceae</taxon>
        <taxon>Diacronema</taxon>
    </lineage>
</organism>
<feature type="compositionally biased region" description="Acidic residues" evidence="1">
    <location>
        <begin position="303"/>
        <end position="317"/>
    </location>
</feature>
<dbReference type="Proteomes" id="UP000751190">
    <property type="component" value="Unassembled WGS sequence"/>
</dbReference>
<accession>A0A8J6CAL6</accession>
<evidence type="ECO:0000256" key="1">
    <source>
        <dbReference type="SAM" id="MobiDB-lite"/>
    </source>
</evidence>
<feature type="region of interest" description="Disordered" evidence="1">
    <location>
        <begin position="284"/>
        <end position="354"/>
    </location>
</feature>
<keyword evidence="3" id="KW-1185">Reference proteome</keyword>
<dbReference type="AlphaFoldDB" id="A0A8J6CAL6"/>
<feature type="compositionally biased region" description="Basic and acidic residues" evidence="1">
    <location>
        <begin position="287"/>
        <end position="302"/>
    </location>
</feature>
<gene>
    <name evidence="2" type="ORF">KFE25_004716</name>
</gene>
<name>A0A8J6CAL6_DIALT</name>
<dbReference type="EMBL" id="JAGTXO010000019">
    <property type="protein sequence ID" value="KAG8462740.1"/>
    <property type="molecule type" value="Genomic_DNA"/>
</dbReference>
<evidence type="ECO:0000313" key="2">
    <source>
        <dbReference type="EMBL" id="KAG8462740.1"/>
    </source>
</evidence>
<reference evidence="2" key="1">
    <citation type="submission" date="2021-05" db="EMBL/GenBank/DDBJ databases">
        <title>The genome of the haptophyte Pavlova lutheri (Diacronema luteri, Pavlovales) - a model for lipid biosynthesis in eukaryotic algae.</title>
        <authorList>
            <person name="Hulatt C.J."/>
            <person name="Posewitz M.C."/>
        </authorList>
    </citation>
    <scope>NUCLEOTIDE SEQUENCE</scope>
    <source>
        <strain evidence="2">NIVA-4/92</strain>
    </source>
</reference>
<comment type="caution">
    <text evidence="2">The sequence shown here is derived from an EMBL/GenBank/DDBJ whole genome shotgun (WGS) entry which is preliminary data.</text>
</comment>
<evidence type="ECO:0000313" key="3">
    <source>
        <dbReference type="Proteomes" id="UP000751190"/>
    </source>
</evidence>